<dbReference type="AlphaFoldDB" id="A0A9J5WK78"/>
<evidence type="ECO:0000313" key="2">
    <source>
        <dbReference type="EMBL" id="KAG5575432.1"/>
    </source>
</evidence>
<sequence>MDAFAMKKSCSSKDSSKSPASEKSHEVITNTKKDESKIYGQLKTHELSSSRALLDLKVHNDYNSEKNINCSNPEFMKEKIVEGYQWKTHELSEVVEEHLSLKVNNCCNNNKNINCSNLGLNLFNSTPAHASESSNIFSLTIILRAKIVQRVTFQTVFPNLKNVKIVISSGMCMKEHLKWEYNIKKLFKLSDFLLENAVVLEKFVIVSNRQKCEICGVPILWRLANKLRSSANSVIIFQE</sequence>
<keyword evidence="3" id="KW-1185">Reference proteome</keyword>
<dbReference type="EMBL" id="JACXVP010000011">
    <property type="protein sequence ID" value="KAG5575432.1"/>
    <property type="molecule type" value="Genomic_DNA"/>
</dbReference>
<name>A0A9J5WK78_SOLCO</name>
<organism evidence="2 3">
    <name type="scientific">Solanum commersonii</name>
    <name type="common">Commerson's wild potato</name>
    <name type="synonym">Commerson's nightshade</name>
    <dbReference type="NCBI Taxonomy" id="4109"/>
    <lineage>
        <taxon>Eukaryota</taxon>
        <taxon>Viridiplantae</taxon>
        <taxon>Streptophyta</taxon>
        <taxon>Embryophyta</taxon>
        <taxon>Tracheophyta</taxon>
        <taxon>Spermatophyta</taxon>
        <taxon>Magnoliopsida</taxon>
        <taxon>eudicotyledons</taxon>
        <taxon>Gunneridae</taxon>
        <taxon>Pentapetalae</taxon>
        <taxon>asterids</taxon>
        <taxon>lamiids</taxon>
        <taxon>Solanales</taxon>
        <taxon>Solanaceae</taxon>
        <taxon>Solanoideae</taxon>
        <taxon>Solaneae</taxon>
        <taxon>Solanum</taxon>
    </lineage>
</organism>
<evidence type="ECO:0000256" key="1">
    <source>
        <dbReference type="SAM" id="MobiDB-lite"/>
    </source>
</evidence>
<dbReference type="Proteomes" id="UP000824120">
    <property type="component" value="Chromosome 11"/>
</dbReference>
<protein>
    <submittedName>
        <fullName evidence="2">Uncharacterized protein</fullName>
    </submittedName>
</protein>
<comment type="caution">
    <text evidence="2">The sequence shown here is derived from an EMBL/GenBank/DDBJ whole genome shotgun (WGS) entry which is preliminary data.</text>
</comment>
<evidence type="ECO:0000313" key="3">
    <source>
        <dbReference type="Proteomes" id="UP000824120"/>
    </source>
</evidence>
<feature type="compositionally biased region" description="Basic and acidic residues" evidence="1">
    <location>
        <begin position="14"/>
        <end position="33"/>
    </location>
</feature>
<accession>A0A9J5WK78</accession>
<proteinExistence type="predicted"/>
<feature type="region of interest" description="Disordered" evidence="1">
    <location>
        <begin position="1"/>
        <end position="33"/>
    </location>
</feature>
<gene>
    <name evidence="2" type="ORF">H5410_055566</name>
</gene>
<reference evidence="2 3" key="1">
    <citation type="submission" date="2020-09" db="EMBL/GenBank/DDBJ databases">
        <title>De no assembly of potato wild relative species, Solanum commersonii.</title>
        <authorList>
            <person name="Cho K."/>
        </authorList>
    </citation>
    <scope>NUCLEOTIDE SEQUENCE [LARGE SCALE GENOMIC DNA]</scope>
    <source>
        <strain evidence="2">LZ3.2</strain>
        <tissue evidence="2">Leaf</tissue>
    </source>
</reference>